<dbReference type="PANTHER" id="PTHR10476">
    <property type="entry name" value="CHARGED MULTIVESICULAR BODY PROTEIN"/>
    <property type="match status" value="1"/>
</dbReference>
<dbReference type="EMBL" id="JABANN010000426">
    <property type="protein sequence ID" value="KAF4659529.1"/>
    <property type="molecule type" value="Genomic_DNA"/>
</dbReference>
<gene>
    <name evidence="4" type="primary">CHMP3</name>
    <name evidence="3" type="ORF">FOL46_006558</name>
    <name evidence="4" type="ORF">FOZ61_001195</name>
</gene>
<protein>
    <submittedName>
        <fullName evidence="4">Charged multivesicular body protein 3</fullName>
    </submittedName>
</protein>
<accession>A0A7J6LXQ8</accession>
<dbReference type="OrthoDB" id="2329734at2759"/>
<feature type="transmembrane region" description="Helical" evidence="2">
    <location>
        <begin position="20"/>
        <end position="36"/>
    </location>
</feature>
<evidence type="ECO:0000256" key="1">
    <source>
        <dbReference type="SAM" id="Coils"/>
    </source>
</evidence>
<sequence length="262" mass="29227">MPLVTGLFIRVMMHSGNASIGPFCCVLVQINVFYWARMKFNFFGTRTTKPQQQAMSKEQARAWQRSLRSEMRKIDRECGKMEREEKKVELEIKGLAKKKEVTSVRILAKEIVRTRKTRDRMLTAKAQMNSISMQLQQAAMTMKMGEAVAGSTQIMQAMSSLIKLPELMETMEGMAKEMENLGVIEGVMTDTLDAVDDVDIDEATDQEVNKVLEELAVDTIANVPSAAHGALPAGQKVPSGKVKLSAQQASEEAELERRLNAL</sequence>
<feature type="coiled-coil region" evidence="1">
    <location>
        <begin position="64"/>
        <end position="91"/>
    </location>
</feature>
<organism evidence="4 5">
    <name type="scientific">Perkinsus olseni</name>
    <name type="common">Perkinsus atlanticus</name>
    <dbReference type="NCBI Taxonomy" id="32597"/>
    <lineage>
        <taxon>Eukaryota</taxon>
        <taxon>Sar</taxon>
        <taxon>Alveolata</taxon>
        <taxon>Perkinsozoa</taxon>
        <taxon>Perkinsea</taxon>
        <taxon>Perkinsida</taxon>
        <taxon>Perkinsidae</taxon>
        <taxon>Perkinsus</taxon>
    </lineage>
</organism>
<keyword evidence="1" id="KW-0175">Coiled coil</keyword>
<keyword evidence="2" id="KW-0812">Transmembrane</keyword>
<dbReference type="Proteomes" id="UP000570595">
    <property type="component" value="Unassembled WGS sequence"/>
</dbReference>
<comment type="caution">
    <text evidence="4">The sequence shown here is derived from an EMBL/GenBank/DDBJ whole genome shotgun (WGS) entry which is preliminary data.</text>
</comment>
<evidence type="ECO:0000313" key="4">
    <source>
        <dbReference type="EMBL" id="KAF4664014.1"/>
    </source>
</evidence>
<dbReference type="GO" id="GO:0007034">
    <property type="term" value="P:vacuolar transport"/>
    <property type="evidence" value="ECO:0007669"/>
    <property type="project" value="InterPro"/>
</dbReference>
<evidence type="ECO:0000313" key="3">
    <source>
        <dbReference type="EMBL" id="KAF4659529.1"/>
    </source>
</evidence>
<dbReference type="AlphaFoldDB" id="A0A7J6LXQ8"/>
<proteinExistence type="predicted"/>
<dbReference type="Gene3D" id="6.10.140.1230">
    <property type="match status" value="1"/>
</dbReference>
<name>A0A7J6LXQ8_PEROL</name>
<evidence type="ECO:0000256" key="2">
    <source>
        <dbReference type="SAM" id="Phobius"/>
    </source>
</evidence>
<dbReference type="EMBL" id="JABAHT010000128">
    <property type="protein sequence ID" value="KAF4664014.1"/>
    <property type="molecule type" value="Genomic_DNA"/>
</dbReference>
<dbReference type="Pfam" id="PF03357">
    <property type="entry name" value="Snf7"/>
    <property type="match status" value="1"/>
</dbReference>
<evidence type="ECO:0000313" key="5">
    <source>
        <dbReference type="Proteomes" id="UP000570595"/>
    </source>
</evidence>
<keyword evidence="2" id="KW-1133">Transmembrane helix</keyword>
<reference evidence="5 6" key="1">
    <citation type="submission" date="2020-04" db="EMBL/GenBank/DDBJ databases">
        <title>Perkinsus olseni comparative genomics.</title>
        <authorList>
            <person name="Bogema D.R."/>
        </authorList>
    </citation>
    <scope>NUCLEOTIDE SEQUENCE [LARGE SCALE GENOMIC DNA]</scope>
    <source>
        <strain evidence="4">ATCC PRA-179</strain>
        <strain evidence="3">ATCC PRA-31</strain>
    </source>
</reference>
<evidence type="ECO:0000313" key="6">
    <source>
        <dbReference type="Proteomes" id="UP000572268"/>
    </source>
</evidence>
<dbReference type="InterPro" id="IPR005024">
    <property type="entry name" value="Snf7_fam"/>
</dbReference>
<keyword evidence="2" id="KW-0472">Membrane</keyword>
<dbReference type="Proteomes" id="UP000572268">
    <property type="component" value="Unassembled WGS sequence"/>
</dbReference>